<dbReference type="InParanoid" id="A0A671UTF6"/>
<dbReference type="InterPro" id="IPR011993">
    <property type="entry name" value="PH-like_dom_sf"/>
</dbReference>
<dbReference type="Pfam" id="PF00784">
    <property type="entry name" value="MyTH4"/>
    <property type="match status" value="1"/>
</dbReference>
<evidence type="ECO:0000313" key="7">
    <source>
        <dbReference type="Proteomes" id="UP000472265"/>
    </source>
</evidence>
<dbReference type="PANTHER" id="PTHR22692">
    <property type="entry name" value="MYOSIN VII, XV"/>
    <property type="match status" value="1"/>
</dbReference>
<feature type="region of interest" description="Disordered" evidence="3">
    <location>
        <begin position="156"/>
        <end position="206"/>
    </location>
</feature>
<accession>A0A671UTF6</accession>
<dbReference type="OMA" id="FLRRVMW"/>
<dbReference type="InterPro" id="IPR038185">
    <property type="entry name" value="MyTH4_dom_sf"/>
</dbReference>
<evidence type="ECO:0008006" key="8">
    <source>
        <dbReference type="Google" id="ProtNLM"/>
    </source>
</evidence>
<dbReference type="PROSITE" id="PS51016">
    <property type="entry name" value="MYTH4"/>
    <property type="match status" value="1"/>
</dbReference>
<feature type="domain" description="MyTH4" evidence="5">
    <location>
        <begin position="213"/>
        <end position="364"/>
    </location>
</feature>
<feature type="domain" description="SH3" evidence="4">
    <location>
        <begin position="83"/>
        <end position="144"/>
    </location>
</feature>
<dbReference type="Gene3D" id="1.25.40.530">
    <property type="entry name" value="MyTH4 domain"/>
    <property type="match status" value="1"/>
</dbReference>
<dbReference type="CDD" id="cd12068">
    <property type="entry name" value="SH3_MYO15B"/>
    <property type="match status" value="1"/>
</dbReference>
<proteinExistence type="predicted"/>
<evidence type="ECO:0000256" key="3">
    <source>
        <dbReference type="SAM" id="MobiDB-lite"/>
    </source>
</evidence>
<dbReference type="InterPro" id="IPR001452">
    <property type="entry name" value="SH3_domain"/>
</dbReference>
<dbReference type="InterPro" id="IPR000857">
    <property type="entry name" value="MyTH4_dom"/>
</dbReference>
<dbReference type="Ensembl" id="ENSSAUT00010016796.1">
    <property type="protein sequence ID" value="ENSSAUP00010015845.1"/>
    <property type="gene ID" value="ENSSAUG00010007324.1"/>
</dbReference>
<evidence type="ECO:0000259" key="4">
    <source>
        <dbReference type="PROSITE" id="PS50002"/>
    </source>
</evidence>
<dbReference type="GO" id="GO:0005856">
    <property type="term" value="C:cytoskeleton"/>
    <property type="evidence" value="ECO:0007669"/>
    <property type="project" value="InterPro"/>
</dbReference>
<evidence type="ECO:0000259" key="5">
    <source>
        <dbReference type="PROSITE" id="PS51016"/>
    </source>
</evidence>
<keyword evidence="1 2" id="KW-0728">SH3 domain</keyword>
<protein>
    <recommendedName>
        <fullName evidence="8">Myosin XVB</fullName>
    </recommendedName>
</protein>
<evidence type="ECO:0000256" key="1">
    <source>
        <dbReference type="ARBA" id="ARBA00022443"/>
    </source>
</evidence>
<reference evidence="6" key="3">
    <citation type="submission" date="2025-09" db="UniProtKB">
        <authorList>
            <consortium name="Ensembl"/>
        </authorList>
    </citation>
    <scope>IDENTIFICATION</scope>
</reference>
<dbReference type="Gene3D" id="2.30.30.40">
    <property type="entry name" value="SH3 Domains"/>
    <property type="match status" value="1"/>
</dbReference>
<organism evidence="6 7">
    <name type="scientific">Sparus aurata</name>
    <name type="common">Gilthead sea bream</name>
    <dbReference type="NCBI Taxonomy" id="8175"/>
    <lineage>
        <taxon>Eukaryota</taxon>
        <taxon>Metazoa</taxon>
        <taxon>Chordata</taxon>
        <taxon>Craniata</taxon>
        <taxon>Vertebrata</taxon>
        <taxon>Euteleostomi</taxon>
        <taxon>Actinopterygii</taxon>
        <taxon>Neopterygii</taxon>
        <taxon>Teleostei</taxon>
        <taxon>Neoteleostei</taxon>
        <taxon>Acanthomorphata</taxon>
        <taxon>Eupercaria</taxon>
        <taxon>Spariformes</taxon>
        <taxon>Sparidae</taxon>
        <taxon>Sparus</taxon>
    </lineage>
</organism>
<dbReference type="SUPFAM" id="SSF50044">
    <property type="entry name" value="SH3-domain"/>
    <property type="match status" value="1"/>
</dbReference>
<dbReference type="SMART" id="SM00139">
    <property type="entry name" value="MyTH4"/>
    <property type="match status" value="1"/>
</dbReference>
<dbReference type="PROSITE" id="PS50002">
    <property type="entry name" value="SH3"/>
    <property type="match status" value="1"/>
</dbReference>
<feature type="compositionally biased region" description="Polar residues" evidence="3">
    <location>
        <begin position="190"/>
        <end position="199"/>
    </location>
</feature>
<reference evidence="6" key="2">
    <citation type="submission" date="2025-08" db="UniProtKB">
        <authorList>
            <consortium name="Ensembl"/>
        </authorList>
    </citation>
    <scope>IDENTIFICATION</scope>
</reference>
<evidence type="ECO:0000256" key="2">
    <source>
        <dbReference type="PROSITE-ProRule" id="PRU00192"/>
    </source>
</evidence>
<dbReference type="InterPro" id="IPR036028">
    <property type="entry name" value="SH3-like_dom_sf"/>
</dbReference>
<dbReference type="GeneTree" id="ENSGT00930000151032"/>
<dbReference type="InterPro" id="IPR051567">
    <property type="entry name" value="Unconventional_Myosin_ATPase"/>
</dbReference>
<dbReference type="InterPro" id="IPR035489">
    <property type="entry name" value="MYO15B_SH3"/>
</dbReference>
<sequence length="694" mass="78823">MKDLLANFNVGTTISTIQNDNMKKRIVIAARDNWENYFTRLFPVKLLGVSHRGIRFLKVVRALHTQIQWKLYTQSYYFLPAPQESGHVVALKSFVTDDKSLLSFNKGDIIKLQPMDGLQPGWLFGTMGGRSGLFPEDATQPSAAPDYHSLHLDRRDERRKSMRAAKSGSSPAGPNSRRVGGNDSERPNREVSTTGSVQGSDHDNGIHSAMTEFATKYFRVATKGLPANGRNFSEAVQHTRAPITESLILYNDPEINDLSVKCFLGKEKEPLRDEIYCQVIKQTTNNATNSSCTNGWRLLNMVTGFFPCSGTLQPYVTRHLQDISQDSEHPYQELAEMCQGNLQRSLSCGGRRNIPSHMEMEAILADKSLRRVPIKLPGGMDFPTKIGSFDMAADVITEFCKKIGISTLEEIKEFFVFANYIQDGTVRPLHAMEYLFDFMQDDGSVFFSLRRLLWRSPLSFISDLYVEFHYQQVRASVYNSQEQWFVSNHWITFHLTATYIVFVLEIMEYLPPQDGVRTKAEEILSFCQGQVAAMHSLEPQDAKRQFIEFQTTLPLFGSSMFLAQKVSQRGCPSPCMIAVSQEGVLFLHPKTQRAFVISLAEVQSMRTVRPKKQGKVPTVDISYGNPARLKKITIHLKEVTTICSLCVVLTVKGCFLQTGCYLYFRLSSIDSHYEVVETRLRHERNIQWDDRVKE</sequence>
<dbReference type="AlphaFoldDB" id="A0A671UTF6"/>
<dbReference type="Gene3D" id="2.30.29.30">
    <property type="entry name" value="Pleckstrin-homology domain (PH domain)/Phosphotyrosine-binding domain (PTB)"/>
    <property type="match status" value="1"/>
</dbReference>
<name>A0A671UTF6_SPAAU</name>
<dbReference type="Pfam" id="PF07653">
    <property type="entry name" value="SH3_2"/>
    <property type="match status" value="1"/>
</dbReference>
<dbReference type="SMART" id="SM00326">
    <property type="entry name" value="SH3"/>
    <property type="match status" value="1"/>
</dbReference>
<dbReference type="PANTHER" id="PTHR22692:SF16">
    <property type="entry name" value="MYOSIN XVB"/>
    <property type="match status" value="1"/>
</dbReference>
<dbReference type="Proteomes" id="UP000472265">
    <property type="component" value="Chromosome 20"/>
</dbReference>
<keyword evidence="7" id="KW-1185">Reference proteome</keyword>
<evidence type="ECO:0000313" key="6">
    <source>
        <dbReference type="Ensembl" id="ENSSAUP00010015845.1"/>
    </source>
</evidence>
<reference evidence="6" key="1">
    <citation type="submission" date="2021-04" db="EMBL/GenBank/DDBJ databases">
        <authorList>
            <consortium name="Wellcome Sanger Institute Data Sharing"/>
        </authorList>
    </citation>
    <scope>NUCLEOTIDE SEQUENCE [LARGE SCALE GENOMIC DNA]</scope>
</reference>